<keyword evidence="4" id="KW-0274">FAD</keyword>
<dbReference type="InterPro" id="IPR037069">
    <property type="entry name" value="AcylCoA_DH/ox_N_sf"/>
</dbReference>
<evidence type="ECO:0000256" key="1">
    <source>
        <dbReference type="ARBA" id="ARBA00001974"/>
    </source>
</evidence>
<organism evidence="7 8">
    <name type="scientific">Mycobacterium mantenii</name>
    <dbReference type="NCBI Taxonomy" id="560555"/>
    <lineage>
        <taxon>Bacteria</taxon>
        <taxon>Bacillati</taxon>
        <taxon>Actinomycetota</taxon>
        <taxon>Actinomycetes</taxon>
        <taxon>Mycobacteriales</taxon>
        <taxon>Mycobacteriaceae</taxon>
        <taxon>Mycobacterium</taxon>
        <taxon>Mycobacterium avium complex (MAC)</taxon>
    </lineage>
</organism>
<dbReference type="GO" id="GO:0003995">
    <property type="term" value="F:acyl-CoA dehydrogenase activity"/>
    <property type="evidence" value="ECO:0007669"/>
    <property type="project" value="TreeGrafter"/>
</dbReference>
<protein>
    <submittedName>
        <fullName evidence="7">Acyl-CoA dehydrogenase</fullName>
    </submittedName>
</protein>
<comment type="caution">
    <text evidence="7">The sequence shown here is derived from an EMBL/GenBank/DDBJ whole genome shotgun (WGS) entry which is preliminary data.</text>
</comment>
<reference evidence="7 8" key="1">
    <citation type="submission" date="2016-06" db="EMBL/GenBank/DDBJ databases">
        <authorList>
            <person name="Kjaerup R.B."/>
            <person name="Dalgaard T.S."/>
            <person name="Juul-Madsen H.R."/>
        </authorList>
    </citation>
    <scope>NUCLEOTIDE SEQUENCE [LARGE SCALE GENOMIC DNA]</scope>
    <source>
        <strain evidence="7 8">E152</strain>
    </source>
</reference>
<dbReference type="PANTHER" id="PTHR43884:SF20">
    <property type="entry name" value="ACYL-COA DEHYDROGENASE FADE28"/>
    <property type="match status" value="1"/>
</dbReference>
<evidence type="ECO:0000256" key="3">
    <source>
        <dbReference type="ARBA" id="ARBA00022630"/>
    </source>
</evidence>
<name>A0A1A2TCF0_MYCNT</name>
<dbReference type="RefSeq" id="WP_067910392.1">
    <property type="nucleotide sequence ID" value="NZ_LZJP01000110.1"/>
</dbReference>
<dbReference type="SUPFAM" id="SSF47203">
    <property type="entry name" value="Acyl-CoA dehydrogenase C-terminal domain-like"/>
    <property type="match status" value="1"/>
</dbReference>
<dbReference type="OrthoDB" id="4607453at2"/>
<sequence>MDIAFTDEQQLLQDTATRLGESLAVTGPEQLPTDAALDAQWRQVVELGVPTLRSPALCGLAASGVETAIVIEQLARALSAVPVIGQAVLATELLEAARAEEELQLVADGSLRVAPVLTMDLAGFAAANQPGVAFDAAGATHALLAVRTDAQRKLVCAPLDGDKAAALDLTRVLRRTPADLAASAGATGEPISDERWQRVESLAMTALAADLVGVMQGALDDAVRYAGERAQFGVKIGSFQAVGHLLADALVQVEGARSCLWYAAWAIDQLPVEEARLAAMTAKAYAAAAGREVVETTVQVFGGIAITWEHISHLRLRRTLLDRRVFGDEVAHYDAIAAMRLANRELA</sequence>
<evidence type="ECO:0000256" key="2">
    <source>
        <dbReference type="ARBA" id="ARBA00009347"/>
    </source>
</evidence>
<dbReference type="Proteomes" id="UP000092389">
    <property type="component" value="Unassembled WGS sequence"/>
</dbReference>
<dbReference type="InterPro" id="IPR036250">
    <property type="entry name" value="AcylCo_DH-like_C"/>
</dbReference>
<comment type="cofactor">
    <cofactor evidence="1">
        <name>FAD</name>
        <dbReference type="ChEBI" id="CHEBI:57692"/>
    </cofactor>
</comment>
<dbReference type="InterPro" id="IPR009100">
    <property type="entry name" value="AcylCoA_DH/oxidase_NM_dom_sf"/>
</dbReference>
<evidence type="ECO:0000259" key="6">
    <source>
        <dbReference type="Pfam" id="PF00441"/>
    </source>
</evidence>
<dbReference type="SUPFAM" id="SSF56645">
    <property type="entry name" value="Acyl-CoA dehydrogenase NM domain-like"/>
    <property type="match status" value="1"/>
</dbReference>
<dbReference type="PANTHER" id="PTHR43884">
    <property type="entry name" value="ACYL-COA DEHYDROGENASE"/>
    <property type="match status" value="1"/>
</dbReference>
<evidence type="ECO:0000256" key="4">
    <source>
        <dbReference type="ARBA" id="ARBA00022827"/>
    </source>
</evidence>
<dbReference type="Pfam" id="PF00441">
    <property type="entry name" value="Acyl-CoA_dh_1"/>
    <property type="match status" value="1"/>
</dbReference>
<dbReference type="InterPro" id="IPR009075">
    <property type="entry name" value="AcylCo_DH/oxidase_C"/>
</dbReference>
<evidence type="ECO:0000313" key="7">
    <source>
        <dbReference type="EMBL" id="OBH74078.1"/>
    </source>
</evidence>
<dbReference type="Gene3D" id="1.20.140.10">
    <property type="entry name" value="Butyryl-CoA Dehydrogenase, subunit A, domain 3"/>
    <property type="match status" value="1"/>
</dbReference>
<keyword evidence="5" id="KW-0560">Oxidoreductase</keyword>
<accession>A0A1A2TCF0</accession>
<dbReference type="GO" id="GO:0050660">
    <property type="term" value="F:flavin adenine dinucleotide binding"/>
    <property type="evidence" value="ECO:0007669"/>
    <property type="project" value="InterPro"/>
</dbReference>
<gene>
    <name evidence="7" type="ORF">A5683_23975</name>
</gene>
<dbReference type="Gene3D" id="1.10.540.10">
    <property type="entry name" value="Acyl-CoA dehydrogenase/oxidase, N-terminal domain"/>
    <property type="match status" value="1"/>
</dbReference>
<proteinExistence type="inferred from homology"/>
<dbReference type="EMBL" id="LZJU01000105">
    <property type="protein sequence ID" value="OBH74078.1"/>
    <property type="molecule type" value="Genomic_DNA"/>
</dbReference>
<evidence type="ECO:0000313" key="8">
    <source>
        <dbReference type="Proteomes" id="UP000092389"/>
    </source>
</evidence>
<dbReference type="AlphaFoldDB" id="A0A1A2TCF0"/>
<keyword evidence="3" id="KW-0285">Flavoprotein</keyword>
<comment type="similarity">
    <text evidence="2">Belongs to the acyl-CoA dehydrogenase family.</text>
</comment>
<feature type="domain" description="Acyl-CoA dehydrogenase/oxidase C-terminal" evidence="6">
    <location>
        <begin position="206"/>
        <end position="337"/>
    </location>
</feature>
<evidence type="ECO:0000256" key="5">
    <source>
        <dbReference type="ARBA" id="ARBA00023002"/>
    </source>
</evidence>